<dbReference type="Proteomes" id="UP000004816">
    <property type="component" value="Unassembled WGS sequence"/>
</dbReference>
<dbReference type="AlphaFoldDB" id="E5XMR6"/>
<dbReference type="EMBL" id="ACZI02000003">
    <property type="protein sequence ID" value="EFV14336.1"/>
    <property type="molecule type" value="Genomic_DNA"/>
</dbReference>
<sequence>MKMKTPAPGLLYVSVSDWEYGCCGQVPAEGNSLAGTVTAWPADIKEQFQSPPVLDWNREFELVRFAAYSASWDPRHGDPRAQPIRLGVSWHGGGNTAIAPRITAEIAEVYQESVLYRRSGRSFTAIQGTYEHTRMAAVERFPEEPDAEPADGETVRRMCGAVLGVRVSSYEEPSAEALAEHRAALERASRTIQLTGPAVVFGQMVPGRGDRLAVDLGDPRLQKTGNHAERTHVVRGEAGQVSAAHEAGGYGGTWYNDVAPGTPAHTVAEPLFVVLTIDAEDLG</sequence>
<gene>
    <name evidence="1" type="ORF">HMPREF9336_00786</name>
</gene>
<reference evidence="1 2" key="1">
    <citation type="journal article" date="2011" name="Stand. Genomic Sci.">
        <title>High quality draft genome sequence of Segniliparus rugosus CDC 945(T)= (ATCC BAA-974(T)).</title>
        <authorList>
            <person name="Earl A.M."/>
            <person name="Desjardins C.A."/>
            <person name="Fitzgerald M.G."/>
            <person name="Arachchi H.M."/>
            <person name="Zeng Q."/>
            <person name="Mehta T."/>
            <person name="Griggs A."/>
            <person name="Birren B.W."/>
            <person name="Toney N.C."/>
            <person name="Carr J."/>
            <person name="Posey J."/>
            <person name="Butler W.R."/>
        </authorList>
    </citation>
    <scope>NUCLEOTIDE SEQUENCE [LARGE SCALE GENOMIC DNA]</scope>
    <source>
        <strain evidence="2">ATCC BAA-974 / DSM 45345 / CCUG 50838 / CIP 108380 / JCM 13579 / CDC 945</strain>
    </source>
</reference>
<dbReference type="RefSeq" id="WP_007468025.1">
    <property type="nucleotide sequence ID" value="NZ_KI391954.1"/>
</dbReference>
<evidence type="ECO:0000313" key="1">
    <source>
        <dbReference type="EMBL" id="EFV14336.1"/>
    </source>
</evidence>
<name>E5XMR6_SEGRC</name>
<proteinExistence type="predicted"/>
<dbReference type="eggNOG" id="ENOG5030DR0">
    <property type="taxonomic scope" value="Bacteria"/>
</dbReference>
<accession>E5XMR6</accession>
<organism evidence="1 2">
    <name type="scientific">Segniliparus rugosus (strain ATCC BAA-974 / DSM 45345 / CCUG 50838 / CIP 108380 / JCM 13579 / CDC 945)</name>
    <dbReference type="NCBI Taxonomy" id="679197"/>
    <lineage>
        <taxon>Bacteria</taxon>
        <taxon>Bacillati</taxon>
        <taxon>Actinomycetota</taxon>
        <taxon>Actinomycetes</taxon>
        <taxon>Mycobacteriales</taxon>
        <taxon>Segniliparaceae</taxon>
        <taxon>Segniliparus</taxon>
    </lineage>
</organism>
<dbReference type="OrthoDB" id="4762816at2"/>
<evidence type="ECO:0000313" key="2">
    <source>
        <dbReference type="Proteomes" id="UP000004816"/>
    </source>
</evidence>
<protein>
    <submittedName>
        <fullName evidence="1">Uncharacterized protein</fullName>
    </submittedName>
</protein>
<keyword evidence="2" id="KW-1185">Reference proteome</keyword>
<dbReference type="HOGENOM" id="CLU_983151_0_0_11"/>
<comment type="caution">
    <text evidence="1">The sequence shown here is derived from an EMBL/GenBank/DDBJ whole genome shotgun (WGS) entry which is preliminary data.</text>
</comment>